<gene>
    <name evidence="1" type="ORF">DPMN_148951</name>
</gene>
<name>A0A9D4FF15_DREPO</name>
<dbReference type="AlphaFoldDB" id="A0A9D4FF15"/>
<reference evidence="1" key="2">
    <citation type="submission" date="2020-11" db="EMBL/GenBank/DDBJ databases">
        <authorList>
            <person name="McCartney M.A."/>
            <person name="Auch B."/>
            <person name="Kono T."/>
            <person name="Mallez S."/>
            <person name="Becker A."/>
            <person name="Gohl D.M."/>
            <person name="Silverstein K.A.T."/>
            <person name="Koren S."/>
            <person name="Bechman K.B."/>
            <person name="Herman A."/>
            <person name="Abrahante J.E."/>
            <person name="Garbe J."/>
        </authorList>
    </citation>
    <scope>NUCLEOTIDE SEQUENCE</scope>
    <source>
        <strain evidence="1">Duluth1</strain>
        <tissue evidence="1">Whole animal</tissue>
    </source>
</reference>
<organism evidence="1 2">
    <name type="scientific">Dreissena polymorpha</name>
    <name type="common">Zebra mussel</name>
    <name type="synonym">Mytilus polymorpha</name>
    <dbReference type="NCBI Taxonomy" id="45954"/>
    <lineage>
        <taxon>Eukaryota</taxon>
        <taxon>Metazoa</taxon>
        <taxon>Spiralia</taxon>
        <taxon>Lophotrochozoa</taxon>
        <taxon>Mollusca</taxon>
        <taxon>Bivalvia</taxon>
        <taxon>Autobranchia</taxon>
        <taxon>Heteroconchia</taxon>
        <taxon>Euheterodonta</taxon>
        <taxon>Imparidentia</taxon>
        <taxon>Neoheterodontei</taxon>
        <taxon>Myida</taxon>
        <taxon>Dreissenoidea</taxon>
        <taxon>Dreissenidae</taxon>
        <taxon>Dreissena</taxon>
    </lineage>
</organism>
<sequence length="55" mass="5980">MNLFISGNMLLGRSSLARNRTFAMAHQTAASLLLMITSLAACISRRSCDASTAFW</sequence>
<reference evidence="1" key="1">
    <citation type="journal article" date="2019" name="bioRxiv">
        <title>The Genome of the Zebra Mussel, Dreissena polymorpha: A Resource for Invasive Species Research.</title>
        <authorList>
            <person name="McCartney M.A."/>
            <person name="Auch B."/>
            <person name="Kono T."/>
            <person name="Mallez S."/>
            <person name="Zhang Y."/>
            <person name="Obille A."/>
            <person name="Becker A."/>
            <person name="Abrahante J.E."/>
            <person name="Garbe J."/>
            <person name="Badalamenti J.P."/>
            <person name="Herman A."/>
            <person name="Mangelson H."/>
            <person name="Liachko I."/>
            <person name="Sullivan S."/>
            <person name="Sone E.D."/>
            <person name="Koren S."/>
            <person name="Silverstein K.A.T."/>
            <person name="Beckman K.B."/>
            <person name="Gohl D.M."/>
        </authorList>
    </citation>
    <scope>NUCLEOTIDE SEQUENCE</scope>
    <source>
        <strain evidence="1">Duluth1</strain>
        <tissue evidence="1">Whole animal</tissue>
    </source>
</reference>
<protein>
    <submittedName>
        <fullName evidence="1">Uncharacterized protein</fullName>
    </submittedName>
</protein>
<keyword evidence="2" id="KW-1185">Reference proteome</keyword>
<evidence type="ECO:0000313" key="1">
    <source>
        <dbReference type="EMBL" id="KAH3795401.1"/>
    </source>
</evidence>
<dbReference type="EMBL" id="JAIWYP010000007">
    <property type="protein sequence ID" value="KAH3795401.1"/>
    <property type="molecule type" value="Genomic_DNA"/>
</dbReference>
<dbReference type="Proteomes" id="UP000828390">
    <property type="component" value="Unassembled WGS sequence"/>
</dbReference>
<evidence type="ECO:0000313" key="2">
    <source>
        <dbReference type="Proteomes" id="UP000828390"/>
    </source>
</evidence>
<proteinExistence type="predicted"/>
<accession>A0A9D4FF15</accession>
<comment type="caution">
    <text evidence="1">The sequence shown here is derived from an EMBL/GenBank/DDBJ whole genome shotgun (WGS) entry which is preliminary data.</text>
</comment>